<evidence type="ECO:0000313" key="1">
    <source>
        <dbReference type="EMBL" id="KAK3079083.1"/>
    </source>
</evidence>
<organism evidence="1 2">
    <name type="scientific">Coniosporium uncinatum</name>
    <dbReference type="NCBI Taxonomy" id="93489"/>
    <lineage>
        <taxon>Eukaryota</taxon>
        <taxon>Fungi</taxon>
        <taxon>Dikarya</taxon>
        <taxon>Ascomycota</taxon>
        <taxon>Pezizomycotina</taxon>
        <taxon>Dothideomycetes</taxon>
        <taxon>Dothideomycetes incertae sedis</taxon>
        <taxon>Coniosporium</taxon>
    </lineage>
</organism>
<dbReference type="Proteomes" id="UP001186974">
    <property type="component" value="Unassembled WGS sequence"/>
</dbReference>
<dbReference type="EMBL" id="JAWDJW010001389">
    <property type="protein sequence ID" value="KAK3079083.1"/>
    <property type="molecule type" value="Genomic_DNA"/>
</dbReference>
<proteinExistence type="predicted"/>
<keyword evidence="2" id="KW-1185">Reference proteome</keyword>
<evidence type="ECO:0000313" key="2">
    <source>
        <dbReference type="Proteomes" id="UP001186974"/>
    </source>
</evidence>
<accession>A0ACC3DR28</accession>
<protein>
    <submittedName>
        <fullName evidence="1">Uncharacterized protein</fullName>
    </submittedName>
</protein>
<gene>
    <name evidence="1" type="ORF">LTS18_005783</name>
</gene>
<reference evidence="1" key="1">
    <citation type="submission" date="2024-09" db="EMBL/GenBank/DDBJ databases">
        <title>Black Yeasts Isolated from many extreme environments.</title>
        <authorList>
            <person name="Coleine C."/>
            <person name="Stajich J.E."/>
            <person name="Selbmann L."/>
        </authorList>
    </citation>
    <scope>NUCLEOTIDE SEQUENCE</scope>
    <source>
        <strain evidence="1">CCFEE 5737</strain>
    </source>
</reference>
<sequence>MPKRTQRVPDYMTASGWARGLIPSFVINICWSQLFRHEESATRDLESPTTFTCFMRLPAELRNAVLEAALTAPTEIVNFSPACHQFAIMQVCREFYAEGHKAFLKCNTFRFTNIGRVKAIRDAETIRRHSRTLFRPSFFTHTRHVSLDMATAWQMTEFTRANLIQSAHYTHSADWLALPQIISPGQVASTSVGNDIGYLNLAWADDLQRLGMLFPPRSLLQTLTLHLREMPLYVQLARSRQQIMRDSAGTRESRWELTLSACFGAGFWDNADVLYCSKLKELRILFDDEDGGVASMVDGALMVEERSGSARKMKTALDDCFPSQDDRTWSL</sequence>
<comment type="caution">
    <text evidence="1">The sequence shown here is derived from an EMBL/GenBank/DDBJ whole genome shotgun (WGS) entry which is preliminary data.</text>
</comment>
<name>A0ACC3DR28_9PEZI</name>